<dbReference type="InterPro" id="IPR020456">
    <property type="entry name" value="Acylphosphatase"/>
</dbReference>
<evidence type="ECO:0000256" key="1">
    <source>
        <dbReference type="ARBA" id="ARBA00005614"/>
    </source>
</evidence>
<keyword evidence="9" id="KW-1185">Reference proteome</keyword>
<dbReference type="PANTHER" id="PTHR47268:SF4">
    <property type="entry name" value="ACYLPHOSPHATASE"/>
    <property type="match status" value="1"/>
</dbReference>
<dbReference type="Pfam" id="PF00708">
    <property type="entry name" value="Acylphosphatase"/>
    <property type="match status" value="1"/>
</dbReference>
<dbReference type="InterPro" id="IPR001792">
    <property type="entry name" value="Acylphosphatase-like_dom"/>
</dbReference>
<sequence length="94" mass="10207">MTDIRRVRVLVSGLVQGVYFRVTCAREAAAAGVAGWVRNLPDDRVEAVFEGDGKAVDRMLAWARQGPPGAVVRRVEVQGEPAEGLVGFEVLRTE</sequence>
<dbReference type="EMBL" id="BAABHS010000001">
    <property type="protein sequence ID" value="GAA4946852.1"/>
    <property type="molecule type" value="Genomic_DNA"/>
</dbReference>
<dbReference type="Proteomes" id="UP001500466">
    <property type="component" value="Unassembled WGS sequence"/>
</dbReference>
<dbReference type="SUPFAM" id="SSF54975">
    <property type="entry name" value="Acylphosphatase/BLUF domain-like"/>
    <property type="match status" value="1"/>
</dbReference>
<dbReference type="PANTHER" id="PTHR47268">
    <property type="entry name" value="ACYLPHOSPHATASE"/>
    <property type="match status" value="1"/>
</dbReference>
<evidence type="ECO:0000256" key="6">
    <source>
        <dbReference type="RuleBase" id="RU004168"/>
    </source>
</evidence>
<comment type="catalytic activity">
    <reaction evidence="4 5">
        <text>an acyl phosphate + H2O = a carboxylate + phosphate + H(+)</text>
        <dbReference type="Rhea" id="RHEA:14965"/>
        <dbReference type="ChEBI" id="CHEBI:15377"/>
        <dbReference type="ChEBI" id="CHEBI:15378"/>
        <dbReference type="ChEBI" id="CHEBI:29067"/>
        <dbReference type="ChEBI" id="CHEBI:43474"/>
        <dbReference type="ChEBI" id="CHEBI:59918"/>
        <dbReference type="EC" id="3.6.1.7"/>
    </reaction>
</comment>
<evidence type="ECO:0000256" key="2">
    <source>
        <dbReference type="ARBA" id="ARBA00012150"/>
    </source>
</evidence>
<organism evidence="8 9">
    <name type="scientific">Yinghuangia aomiensis</name>
    <dbReference type="NCBI Taxonomy" id="676205"/>
    <lineage>
        <taxon>Bacteria</taxon>
        <taxon>Bacillati</taxon>
        <taxon>Actinomycetota</taxon>
        <taxon>Actinomycetes</taxon>
        <taxon>Kitasatosporales</taxon>
        <taxon>Streptomycetaceae</taxon>
        <taxon>Yinghuangia</taxon>
    </lineage>
</organism>
<evidence type="ECO:0000313" key="8">
    <source>
        <dbReference type="EMBL" id="GAA4946852.1"/>
    </source>
</evidence>
<dbReference type="PROSITE" id="PS51160">
    <property type="entry name" value="ACYLPHOSPHATASE_3"/>
    <property type="match status" value="1"/>
</dbReference>
<gene>
    <name evidence="8" type="ORF">GCM10023205_03390</name>
</gene>
<keyword evidence="5" id="KW-0378">Hydrolase</keyword>
<feature type="domain" description="Acylphosphatase-like" evidence="7">
    <location>
        <begin position="6"/>
        <end position="92"/>
    </location>
</feature>
<evidence type="ECO:0000256" key="3">
    <source>
        <dbReference type="ARBA" id="ARBA00015991"/>
    </source>
</evidence>
<feature type="active site" evidence="5">
    <location>
        <position position="21"/>
    </location>
</feature>
<dbReference type="PROSITE" id="PS00150">
    <property type="entry name" value="ACYLPHOSPHATASE_1"/>
    <property type="match status" value="1"/>
</dbReference>
<evidence type="ECO:0000259" key="7">
    <source>
        <dbReference type="PROSITE" id="PS51160"/>
    </source>
</evidence>
<evidence type="ECO:0000313" key="9">
    <source>
        <dbReference type="Proteomes" id="UP001500466"/>
    </source>
</evidence>
<feature type="active site" evidence="5">
    <location>
        <position position="39"/>
    </location>
</feature>
<dbReference type="InterPro" id="IPR036046">
    <property type="entry name" value="Acylphosphatase-like_dom_sf"/>
</dbReference>
<protein>
    <recommendedName>
        <fullName evidence="3 5">acylphosphatase</fullName>
        <ecNumber evidence="2 5">3.6.1.7</ecNumber>
    </recommendedName>
</protein>
<dbReference type="InterPro" id="IPR017968">
    <property type="entry name" value="Acylphosphatase_CS"/>
</dbReference>
<proteinExistence type="inferred from homology"/>
<evidence type="ECO:0000256" key="5">
    <source>
        <dbReference type="PROSITE-ProRule" id="PRU00520"/>
    </source>
</evidence>
<reference evidence="9" key="1">
    <citation type="journal article" date="2019" name="Int. J. Syst. Evol. Microbiol.">
        <title>The Global Catalogue of Microorganisms (GCM) 10K type strain sequencing project: providing services to taxonomists for standard genome sequencing and annotation.</title>
        <authorList>
            <consortium name="The Broad Institute Genomics Platform"/>
            <consortium name="The Broad Institute Genome Sequencing Center for Infectious Disease"/>
            <person name="Wu L."/>
            <person name="Ma J."/>
        </authorList>
    </citation>
    <scope>NUCLEOTIDE SEQUENCE [LARGE SCALE GENOMIC DNA]</scope>
    <source>
        <strain evidence="9">JCM 17986</strain>
    </source>
</reference>
<name>A0ABP9GKV1_9ACTN</name>
<comment type="caution">
    <text evidence="8">The sequence shown here is derived from an EMBL/GenBank/DDBJ whole genome shotgun (WGS) entry which is preliminary data.</text>
</comment>
<dbReference type="EC" id="3.6.1.7" evidence="2 5"/>
<dbReference type="Gene3D" id="3.30.70.100">
    <property type="match status" value="1"/>
</dbReference>
<comment type="similarity">
    <text evidence="1 6">Belongs to the acylphosphatase family.</text>
</comment>
<evidence type="ECO:0000256" key="4">
    <source>
        <dbReference type="ARBA" id="ARBA00047645"/>
    </source>
</evidence>
<dbReference type="RefSeq" id="WP_345673392.1">
    <property type="nucleotide sequence ID" value="NZ_BAABHS010000001.1"/>
</dbReference>
<accession>A0ABP9GKV1</accession>